<dbReference type="PANTHER" id="PTHR12110:SF21">
    <property type="entry name" value="XYLOSE ISOMERASE-LIKE TIM BARREL DOMAIN-CONTAINING PROTEIN"/>
    <property type="match status" value="1"/>
</dbReference>
<keyword evidence="3" id="KW-1185">Reference proteome</keyword>
<dbReference type="SUPFAM" id="SSF51658">
    <property type="entry name" value="Xylose isomerase-like"/>
    <property type="match status" value="1"/>
</dbReference>
<feature type="domain" description="Xylose isomerase-like TIM barrel" evidence="1">
    <location>
        <begin position="20"/>
        <end position="252"/>
    </location>
</feature>
<comment type="caution">
    <text evidence="2">The sequence shown here is derived from an EMBL/GenBank/DDBJ whole genome shotgun (WGS) entry which is preliminary data.</text>
</comment>
<evidence type="ECO:0000313" key="3">
    <source>
        <dbReference type="Proteomes" id="UP001196509"/>
    </source>
</evidence>
<gene>
    <name evidence="2" type="ORF">K1W69_08585</name>
</gene>
<dbReference type="InterPro" id="IPR036237">
    <property type="entry name" value="Xyl_isomerase-like_sf"/>
</dbReference>
<dbReference type="Pfam" id="PF01261">
    <property type="entry name" value="AP_endonuc_2"/>
    <property type="match status" value="1"/>
</dbReference>
<dbReference type="Proteomes" id="UP001196509">
    <property type="component" value="Unassembled WGS sequence"/>
</dbReference>
<accession>A0AAE2ZMD1</accession>
<name>A0AAE2ZMD1_9HYPH</name>
<dbReference type="InterPro" id="IPR050312">
    <property type="entry name" value="IolE/XylAMocC-like"/>
</dbReference>
<organism evidence="2 3">
    <name type="scientific">Flavimaribacter sediminis</name>
    <dbReference type="NCBI Taxonomy" id="2865987"/>
    <lineage>
        <taxon>Bacteria</taxon>
        <taxon>Pseudomonadati</taxon>
        <taxon>Pseudomonadota</taxon>
        <taxon>Alphaproteobacteria</taxon>
        <taxon>Hyphomicrobiales</taxon>
        <taxon>Rhizobiaceae</taxon>
        <taxon>Flavimaribacter</taxon>
    </lineage>
</organism>
<sequence>MKIYLCSEVVRELDFADQCRFAREVGYDGLEVAPFTLSDEPQLLSSDKIAELRKIADGEGVEIAGLHWLMATPEGLSITSTDPAVAERTVDFGKRLVTLCADLGGGYLVHGSPFQRVLEDDNEADSRQRGFDYFAAMGDAAGDAGVRYLIEPLSRNDTRFINTVEEAITIIEATGSQALGTMIDCYAAASNGEDVARALEHWISRGVVSHIHFNDDNKRGPGEGSTDFLAIVETLRKLDYSGTTAVEPFIYQPDGCSCAARSIGYLKGLMGRRPE</sequence>
<evidence type="ECO:0000313" key="2">
    <source>
        <dbReference type="EMBL" id="MBW8637242.1"/>
    </source>
</evidence>
<dbReference type="RefSeq" id="WP_220227966.1">
    <property type="nucleotide sequence ID" value="NZ_JAICBX010000002.1"/>
</dbReference>
<reference evidence="2" key="1">
    <citation type="submission" date="2021-08" db="EMBL/GenBank/DDBJ databases">
        <title>Hoeflea bacterium WL0058 sp. nov., isolated from the sediment.</title>
        <authorList>
            <person name="Wang L."/>
            <person name="Zhang D."/>
        </authorList>
    </citation>
    <scope>NUCLEOTIDE SEQUENCE</scope>
    <source>
        <strain evidence="2">WL0058</strain>
    </source>
</reference>
<dbReference type="AlphaFoldDB" id="A0AAE2ZMD1"/>
<keyword evidence="2" id="KW-0413">Isomerase</keyword>
<dbReference type="InterPro" id="IPR013022">
    <property type="entry name" value="Xyl_isomerase-like_TIM-brl"/>
</dbReference>
<dbReference type="PANTHER" id="PTHR12110">
    <property type="entry name" value="HYDROXYPYRUVATE ISOMERASE"/>
    <property type="match status" value="1"/>
</dbReference>
<dbReference type="EMBL" id="JAICBX010000002">
    <property type="protein sequence ID" value="MBW8637242.1"/>
    <property type="molecule type" value="Genomic_DNA"/>
</dbReference>
<proteinExistence type="predicted"/>
<protein>
    <submittedName>
        <fullName evidence="2">Sugar phosphate isomerase/epimerase</fullName>
    </submittedName>
</protein>
<dbReference type="Gene3D" id="3.20.20.150">
    <property type="entry name" value="Divalent-metal-dependent TIM barrel enzymes"/>
    <property type="match status" value="1"/>
</dbReference>
<dbReference type="GO" id="GO:0016853">
    <property type="term" value="F:isomerase activity"/>
    <property type="evidence" value="ECO:0007669"/>
    <property type="project" value="UniProtKB-KW"/>
</dbReference>
<evidence type="ECO:0000259" key="1">
    <source>
        <dbReference type="Pfam" id="PF01261"/>
    </source>
</evidence>